<organism evidence="2 3">
    <name type="scientific">Cirrhinus molitorella</name>
    <name type="common">mud carp</name>
    <dbReference type="NCBI Taxonomy" id="172907"/>
    <lineage>
        <taxon>Eukaryota</taxon>
        <taxon>Metazoa</taxon>
        <taxon>Chordata</taxon>
        <taxon>Craniata</taxon>
        <taxon>Vertebrata</taxon>
        <taxon>Euteleostomi</taxon>
        <taxon>Actinopterygii</taxon>
        <taxon>Neopterygii</taxon>
        <taxon>Teleostei</taxon>
        <taxon>Ostariophysi</taxon>
        <taxon>Cypriniformes</taxon>
        <taxon>Cyprinidae</taxon>
        <taxon>Labeoninae</taxon>
        <taxon>Labeonini</taxon>
        <taxon>Cirrhinus</taxon>
    </lineage>
</organism>
<feature type="compositionally biased region" description="Basic and acidic residues" evidence="1">
    <location>
        <begin position="18"/>
        <end position="32"/>
    </location>
</feature>
<proteinExistence type="predicted"/>
<accession>A0ABR3N9P4</accession>
<keyword evidence="3" id="KW-1185">Reference proteome</keyword>
<gene>
    <name evidence="2" type="ORF">QQF64_026474</name>
</gene>
<evidence type="ECO:0000313" key="3">
    <source>
        <dbReference type="Proteomes" id="UP001558613"/>
    </source>
</evidence>
<comment type="caution">
    <text evidence="2">The sequence shown here is derived from an EMBL/GenBank/DDBJ whole genome shotgun (WGS) entry which is preliminary data.</text>
</comment>
<reference evidence="2 3" key="1">
    <citation type="submission" date="2023-09" db="EMBL/GenBank/DDBJ databases">
        <authorList>
            <person name="Wang M."/>
        </authorList>
    </citation>
    <scope>NUCLEOTIDE SEQUENCE [LARGE SCALE GENOMIC DNA]</scope>
    <source>
        <strain evidence="2">GT-2023</strain>
        <tissue evidence="2">Liver</tissue>
    </source>
</reference>
<evidence type="ECO:0000313" key="2">
    <source>
        <dbReference type="EMBL" id="KAL1273660.1"/>
    </source>
</evidence>
<evidence type="ECO:0000256" key="1">
    <source>
        <dbReference type="SAM" id="MobiDB-lite"/>
    </source>
</evidence>
<name>A0ABR3N9P4_9TELE</name>
<sequence length="106" mass="11776">MQRDTAVLQSQNKHRDKSRGDVHSAETPEKAKTSLFLLQQELRKSIPGSKKISQGPQLQKNLKTEASVRMCPLPAGLWFSVFNPRGETLPVGEVLPLLLPLASFLN</sequence>
<protein>
    <submittedName>
        <fullName evidence="2">Uncharacterized protein</fullName>
    </submittedName>
</protein>
<feature type="region of interest" description="Disordered" evidence="1">
    <location>
        <begin position="1"/>
        <end position="32"/>
    </location>
</feature>
<dbReference type="Proteomes" id="UP001558613">
    <property type="component" value="Unassembled WGS sequence"/>
</dbReference>
<dbReference type="EMBL" id="JAYMGO010000005">
    <property type="protein sequence ID" value="KAL1273660.1"/>
    <property type="molecule type" value="Genomic_DNA"/>
</dbReference>